<organism evidence="1 2">
    <name type="scientific">Aquimarina celericrescens</name>
    <dbReference type="NCBI Taxonomy" id="1964542"/>
    <lineage>
        <taxon>Bacteria</taxon>
        <taxon>Pseudomonadati</taxon>
        <taxon>Bacteroidota</taxon>
        <taxon>Flavobacteriia</taxon>
        <taxon>Flavobacteriales</taxon>
        <taxon>Flavobacteriaceae</taxon>
        <taxon>Aquimarina</taxon>
    </lineage>
</organism>
<reference evidence="2" key="1">
    <citation type="journal article" date="2019" name="Int. J. Syst. Evol. Microbiol.">
        <title>The Global Catalogue of Microorganisms (GCM) 10K type strain sequencing project: providing services to taxonomists for standard genome sequencing and annotation.</title>
        <authorList>
            <consortium name="The Broad Institute Genomics Platform"/>
            <consortium name="The Broad Institute Genome Sequencing Center for Infectious Disease"/>
            <person name="Wu L."/>
            <person name="Ma J."/>
        </authorList>
    </citation>
    <scope>NUCLEOTIDE SEQUENCE [LARGE SCALE GENOMIC DNA]</scope>
    <source>
        <strain evidence="2">DT92</strain>
    </source>
</reference>
<evidence type="ECO:0000313" key="1">
    <source>
        <dbReference type="EMBL" id="MFD2186557.1"/>
    </source>
</evidence>
<evidence type="ECO:0000313" key="2">
    <source>
        <dbReference type="Proteomes" id="UP001597344"/>
    </source>
</evidence>
<comment type="caution">
    <text evidence="1">The sequence shown here is derived from an EMBL/GenBank/DDBJ whole genome shotgun (WGS) entry which is preliminary data.</text>
</comment>
<gene>
    <name evidence="1" type="ORF">ACFSJT_07110</name>
</gene>
<accession>A0ABW5AXC6</accession>
<name>A0ABW5AXC6_9FLAO</name>
<dbReference type="Proteomes" id="UP001597344">
    <property type="component" value="Unassembled WGS sequence"/>
</dbReference>
<keyword evidence="2" id="KW-1185">Reference proteome</keyword>
<protein>
    <submittedName>
        <fullName evidence="1">Uncharacterized protein</fullName>
    </submittedName>
</protein>
<dbReference type="EMBL" id="JBHUHY010000003">
    <property type="protein sequence ID" value="MFD2186557.1"/>
    <property type="molecule type" value="Genomic_DNA"/>
</dbReference>
<sequence length="54" mass="6116">MNSLNQFSALKRNELKGIYGGQLVPQSENNKEIPIISFGDPQDWDSNFATQNLF</sequence>
<proteinExistence type="predicted"/>
<dbReference type="RefSeq" id="WP_378319530.1">
    <property type="nucleotide sequence ID" value="NZ_JBHUHY010000003.1"/>
</dbReference>